<organism evidence="2 3">
    <name type="scientific">Hypholoma sublateritium (strain FD-334 SS-4)</name>
    <dbReference type="NCBI Taxonomy" id="945553"/>
    <lineage>
        <taxon>Eukaryota</taxon>
        <taxon>Fungi</taxon>
        <taxon>Dikarya</taxon>
        <taxon>Basidiomycota</taxon>
        <taxon>Agaricomycotina</taxon>
        <taxon>Agaricomycetes</taxon>
        <taxon>Agaricomycetidae</taxon>
        <taxon>Agaricales</taxon>
        <taxon>Agaricineae</taxon>
        <taxon>Strophariaceae</taxon>
        <taxon>Hypholoma</taxon>
    </lineage>
</organism>
<reference evidence="3" key="1">
    <citation type="submission" date="2014-04" db="EMBL/GenBank/DDBJ databases">
        <title>Evolutionary Origins and Diversification of the Mycorrhizal Mutualists.</title>
        <authorList>
            <consortium name="DOE Joint Genome Institute"/>
            <consortium name="Mycorrhizal Genomics Consortium"/>
            <person name="Kohler A."/>
            <person name="Kuo A."/>
            <person name="Nagy L.G."/>
            <person name="Floudas D."/>
            <person name="Copeland A."/>
            <person name="Barry K.W."/>
            <person name="Cichocki N."/>
            <person name="Veneault-Fourrey C."/>
            <person name="LaButti K."/>
            <person name="Lindquist E.A."/>
            <person name="Lipzen A."/>
            <person name="Lundell T."/>
            <person name="Morin E."/>
            <person name="Murat C."/>
            <person name="Riley R."/>
            <person name="Ohm R."/>
            <person name="Sun H."/>
            <person name="Tunlid A."/>
            <person name="Henrissat B."/>
            <person name="Grigoriev I.V."/>
            <person name="Hibbett D.S."/>
            <person name="Martin F."/>
        </authorList>
    </citation>
    <scope>NUCLEOTIDE SEQUENCE [LARGE SCALE GENOMIC DNA]</scope>
    <source>
        <strain evidence="3">FD-334 SS-4</strain>
    </source>
</reference>
<dbReference type="STRING" id="945553.A0A0D2P232"/>
<evidence type="ECO:0000313" key="2">
    <source>
        <dbReference type="EMBL" id="KJA22751.1"/>
    </source>
</evidence>
<name>A0A0D2P232_HYPSF</name>
<dbReference type="EMBL" id="KN817547">
    <property type="protein sequence ID" value="KJA22751.1"/>
    <property type="molecule type" value="Genomic_DNA"/>
</dbReference>
<dbReference type="OrthoDB" id="198652at2759"/>
<dbReference type="SUPFAM" id="SSF56672">
    <property type="entry name" value="DNA/RNA polymerases"/>
    <property type="match status" value="1"/>
</dbReference>
<dbReference type="PANTHER" id="PTHR33050">
    <property type="entry name" value="REVERSE TRANSCRIPTASE DOMAIN-CONTAINING PROTEIN"/>
    <property type="match status" value="1"/>
</dbReference>
<dbReference type="OMA" id="EIDANAM"/>
<proteinExistence type="predicted"/>
<feature type="compositionally biased region" description="Low complexity" evidence="1">
    <location>
        <begin position="151"/>
        <end position="177"/>
    </location>
</feature>
<dbReference type="Proteomes" id="UP000054270">
    <property type="component" value="Unassembled WGS sequence"/>
</dbReference>
<evidence type="ECO:0000313" key="3">
    <source>
        <dbReference type="Proteomes" id="UP000054270"/>
    </source>
</evidence>
<dbReference type="AlphaFoldDB" id="A0A0D2P232"/>
<evidence type="ECO:0000256" key="1">
    <source>
        <dbReference type="SAM" id="MobiDB-lite"/>
    </source>
</evidence>
<gene>
    <name evidence="2" type="ORF">HYPSUDRAFT_138649</name>
</gene>
<dbReference type="PANTHER" id="PTHR33050:SF7">
    <property type="entry name" value="RIBONUCLEASE H"/>
    <property type="match status" value="1"/>
</dbReference>
<accession>A0A0D2P232</accession>
<protein>
    <submittedName>
        <fullName evidence="2">Uncharacterized protein</fullName>
    </submittedName>
</protein>
<sequence>MPCQSAPAARRLFDCSENTTTTSLGPASLSKWPAEVPQDSLLLNGTASSVDNPSISMPSSPPSTVLQLMKRQRVAWETRKSALSSLIRKGWSERALIGLVHGNALPPHTRLPSLIAPKRLPHTEITSKGNSKRRLYRHITKSFPSTKPSVTTSALDNTSSSLTTTNSPNSTPPSSCLMVHEPMMPNVMLTTNREAPPTQVPANLEAKSKYAAVSMAPKDAIARTANAPSDTFVTSAKNLDTRPRNATIARRSECYGLHPKYLRYNTWEPGVFSPTTSDWTETALPLPRPSPSDLDNPVVSKTIAENPSLFKIVTPINVANFEAMLTNHPNPTFVKSVCAGLREGFWPWADTRREGFPDTHDASRLPPTDDAKAAFLRQQRDIELQKGRFSPAFGPNLLDGMYSMPIHAVPKAEPGAMRMVTDHSATDFSLNNLIDHDQVTGFPLDNMKHVGEMLLHLRASLDEDTKLVMWKADIAEAYRLLPMHPFWQIKQANRIDDALYIDRNAAFGSSASGSLFISFNGLVTWIAKNVCNIDNLTVYVDDSTGCDIDCDVLFYSPYNKFLPRHQKTLLDLWDHLGVPHKEKKQVFGSPLTVIGIDVDPNAMTLTQPPLARERFLAELALWSAEPSKTPKRAADGDARHTRKVTAHFKLKEWQHFSGYINWDINVHPYLRLALNNFYPKISGKFKPEQKVYTNRVVRADLRWAMQHVQLSNGVRVLKSISWGPDDADYIVYGDACLSGMGFWLARSNAGFFASIPANDEISDEIIHFYEALCLLSALYHIHKIASNGSRIIIHTDSSNVFDNFNTLRCSPRINPIIMAAVDILVDGNHDLRVLWIPTLENSVADALSRGNFERASHAAPGISLQTFQPPRVTMGHAKK</sequence>
<dbReference type="InterPro" id="IPR052055">
    <property type="entry name" value="Hepadnavirus_pol/RT"/>
</dbReference>
<keyword evidence="3" id="KW-1185">Reference proteome</keyword>
<dbReference type="InterPro" id="IPR043502">
    <property type="entry name" value="DNA/RNA_pol_sf"/>
</dbReference>
<feature type="region of interest" description="Disordered" evidence="1">
    <location>
        <begin position="141"/>
        <end position="179"/>
    </location>
</feature>